<accession>A0ACB8SVZ7</accession>
<dbReference type="EMBL" id="MU277222">
    <property type="protein sequence ID" value="KAI0060038.1"/>
    <property type="molecule type" value="Genomic_DNA"/>
</dbReference>
<reference evidence="1" key="1">
    <citation type="submission" date="2021-03" db="EMBL/GenBank/DDBJ databases">
        <authorList>
            <consortium name="DOE Joint Genome Institute"/>
            <person name="Ahrendt S."/>
            <person name="Looney B.P."/>
            <person name="Miyauchi S."/>
            <person name="Morin E."/>
            <person name="Drula E."/>
            <person name="Courty P.E."/>
            <person name="Chicoki N."/>
            <person name="Fauchery L."/>
            <person name="Kohler A."/>
            <person name="Kuo A."/>
            <person name="Labutti K."/>
            <person name="Pangilinan J."/>
            <person name="Lipzen A."/>
            <person name="Riley R."/>
            <person name="Andreopoulos W."/>
            <person name="He G."/>
            <person name="Johnson J."/>
            <person name="Barry K.W."/>
            <person name="Grigoriev I.V."/>
            <person name="Nagy L."/>
            <person name="Hibbett D."/>
            <person name="Henrissat B."/>
            <person name="Matheny P.B."/>
            <person name="Labbe J."/>
            <person name="Martin F."/>
        </authorList>
    </citation>
    <scope>NUCLEOTIDE SEQUENCE</scope>
    <source>
        <strain evidence="1">HHB10654</strain>
    </source>
</reference>
<proteinExistence type="predicted"/>
<keyword evidence="2" id="KW-1185">Reference proteome</keyword>
<organism evidence="1 2">
    <name type="scientific">Artomyces pyxidatus</name>
    <dbReference type="NCBI Taxonomy" id="48021"/>
    <lineage>
        <taxon>Eukaryota</taxon>
        <taxon>Fungi</taxon>
        <taxon>Dikarya</taxon>
        <taxon>Basidiomycota</taxon>
        <taxon>Agaricomycotina</taxon>
        <taxon>Agaricomycetes</taxon>
        <taxon>Russulales</taxon>
        <taxon>Auriscalpiaceae</taxon>
        <taxon>Artomyces</taxon>
    </lineage>
</organism>
<reference evidence="1" key="2">
    <citation type="journal article" date="2022" name="New Phytol.">
        <title>Evolutionary transition to the ectomycorrhizal habit in the genomes of a hyperdiverse lineage of mushroom-forming fungi.</title>
        <authorList>
            <person name="Looney B."/>
            <person name="Miyauchi S."/>
            <person name="Morin E."/>
            <person name="Drula E."/>
            <person name="Courty P.E."/>
            <person name="Kohler A."/>
            <person name="Kuo A."/>
            <person name="LaButti K."/>
            <person name="Pangilinan J."/>
            <person name="Lipzen A."/>
            <person name="Riley R."/>
            <person name="Andreopoulos W."/>
            <person name="He G."/>
            <person name="Johnson J."/>
            <person name="Nolan M."/>
            <person name="Tritt A."/>
            <person name="Barry K.W."/>
            <person name="Grigoriev I.V."/>
            <person name="Nagy L.G."/>
            <person name="Hibbett D."/>
            <person name="Henrissat B."/>
            <person name="Matheny P.B."/>
            <person name="Labbe J."/>
            <person name="Martin F.M."/>
        </authorList>
    </citation>
    <scope>NUCLEOTIDE SEQUENCE</scope>
    <source>
        <strain evidence="1">HHB10654</strain>
    </source>
</reference>
<protein>
    <submittedName>
        <fullName evidence="1">Cytochrome P450</fullName>
    </submittedName>
</protein>
<name>A0ACB8SVZ7_9AGAM</name>
<gene>
    <name evidence="1" type="ORF">BV25DRAFT_1918152</name>
</gene>
<evidence type="ECO:0000313" key="2">
    <source>
        <dbReference type="Proteomes" id="UP000814140"/>
    </source>
</evidence>
<evidence type="ECO:0000313" key="1">
    <source>
        <dbReference type="EMBL" id="KAI0060038.1"/>
    </source>
</evidence>
<sequence>MADDLRIMALALVGAVVILLVIPWYRTRYRMLGAIPSVGYTTPLLSYITAFQFKAKGEALLREGSRKYKPGLFKVAMLDHWLVVATGRELIEDLRRAPDDVLSMGEATNCFYQTKYTLGPEMITNPYHKQVLQSQFTRNLVTIFDAMREELIASCEEMIPAKADGWVTVPSKQTLQYILLRTSNRVFVGAPTCRDKEYQRLNLEFTADVAESSRRINRFPDLMKPWAIFRREMEHLKPVIEERRRKMAEYGSDWKDKPKDLLMLLMETATKEEQSVEHLSRRMLHMNFAAVHGSARTFTHVLYRLATSPEYVDPLRREIETAVASEGWTKAGVSKMRKLDSFVRESLRANGINLITMKRLVLKPFTFSNGMTVPPGTIVSCAQKGTHADSDNYPHAEVFDGFRFVDETGMSRQELATTTPEFLTFGHGRLACPGRFFAATLLKTMLAHIIVTYDVKMEGGQGFPPDSYISNSAIPASAGVMFRKRQG</sequence>
<dbReference type="Proteomes" id="UP000814140">
    <property type="component" value="Unassembled WGS sequence"/>
</dbReference>
<comment type="caution">
    <text evidence="1">The sequence shown here is derived from an EMBL/GenBank/DDBJ whole genome shotgun (WGS) entry which is preliminary data.</text>
</comment>